<organism evidence="1">
    <name type="scientific">Anguilla anguilla</name>
    <name type="common">European freshwater eel</name>
    <name type="synonym">Muraena anguilla</name>
    <dbReference type="NCBI Taxonomy" id="7936"/>
    <lineage>
        <taxon>Eukaryota</taxon>
        <taxon>Metazoa</taxon>
        <taxon>Chordata</taxon>
        <taxon>Craniata</taxon>
        <taxon>Vertebrata</taxon>
        <taxon>Euteleostomi</taxon>
        <taxon>Actinopterygii</taxon>
        <taxon>Neopterygii</taxon>
        <taxon>Teleostei</taxon>
        <taxon>Anguilliformes</taxon>
        <taxon>Anguillidae</taxon>
        <taxon>Anguilla</taxon>
    </lineage>
</organism>
<proteinExistence type="predicted"/>
<accession>A0A0E9Q4R7</accession>
<protein>
    <submittedName>
        <fullName evidence="1">Uncharacterized protein</fullName>
    </submittedName>
</protein>
<name>A0A0E9Q4R7_ANGAN</name>
<dbReference type="EMBL" id="GBXM01097055">
    <property type="protein sequence ID" value="JAH11522.1"/>
    <property type="molecule type" value="Transcribed_RNA"/>
</dbReference>
<dbReference type="AlphaFoldDB" id="A0A0E9Q4R7"/>
<dbReference type="EMBL" id="GBXM01074261">
    <property type="protein sequence ID" value="JAH34316.1"/>
    <property type="molecule type" value="Transcribed_RNA"/>
</dbReference>
<evidence type="ECO:0000313" key="1">
    <source>
        <dbReference type="EMBL" id="JAH11522.1"/>
    </source>
</evidence>
<sequence>MILEELIVQIQEGKCRCRNTSHYHTTGSINPPSASS</sequence>
<reference evidence="1" key="2">
    <citation type="journal article" date="2015" name="Fish Shellfish Immunol.">
        <title>Early steps in the European eel (Anguilla anguilla)-Vibrio vulnificus interaction in the gills: Role of the RtxA13 toxin.</title>
        <authorList>
            <person name="Callol A."/>
            <person name="Pajuelo D."/>
            <person name="Ebbesson L."/>
            <person name="Teles M."/>
            <person name="MacKenzie S."/>
            <person name="Amaro C."/>
        </authorList>
    </citation>
    <scope>NUCLEOTIDE SEQUENCE</scope>
</reference>
<reference evidence="1" key="1">
    <citation type="submission" date="2014-11" db="EMBL/GenBank/DDBJ databases">
        <authorList>
            <person name="Amaro Gonzalez C."/>
        </authorList>
    </citation>
    <scope>NUCLEOTIDE SEQUENCE</scope>
</reference>